<keyword evidence="7 8" id="KW-0349">Heme</keyword>
<gene>
    <name evidence="9" type="ORF">DFH08DRAFT_767309</name>
</gene>
<feature type="binding site" description="axial binding residue" evidence="7">
    <location>
        <position position="454"/>
    </location>
    <ligand>
        <name>heme</name>
        <dbReference type="ChEBI" id="CHEBI:30413"/>
    </ligand>
    <ligandPart>
        <name>Fe</name>
        <dbReference type="ChEBI" id="CHEBI:18248"/>
    </ligandPart>
</feature>
<evidence type="ECO:0000256" key="1">
    <source>
        <dbReference type="ARBA" id="ARBA00001971"/>
    </source>
</evidence>
<comment type="caution">
    <text evidence="9">The sequence shown here is derived from an EMBL/GenBank/DDBJ whole genome shotgun (WGS) entry which is preliminary data.</text>
</comment>
<evidence type="ECO:0000313" key="9">
    <source>
        <dbReference type="EMBL" id="KAJ7362958.1"/>
    </source>
</evidence>
<keyword evidence="5 7" id="KW-0408">Iron</keyword>
<keyword evidence="10" id="KW-1185">Reference proteome</keyword>
<dbReference type="PRINTS" id="PR00385">
    <property type="entry name" value="P450"/>
</dbReference>
<sequence length="509" mass="57543">MDDLKFLVLYGVLAGVLFASLHKAFHDPKLDQIPVVGSSGFLASYWDAFKFIRHSPDLIQRGYELYPDGIFRFARLFRWEYVVCGPKLTKDIASAPEHIVSFTAGVEETIQAKFTMGRDLSENQYHLHAIRSTLTRNLHVCFPDIKDEIVCAFDDILQLQGSEWKALPVLPTMMAIVARVSNRLFVGLPLCRSEAYLANNVNYAIDVMRSGGRISLLPPFLRPLLAPLISTRNQSNARALQFLGPLIEERLSKERELGPDWPGKPNDLISWLLDLAENEQRAALPITVRILSLNMAAIHTTSTAFTYALFDLTTRPEYLLPMREEAERVIKEEGWTKAALNSMIKIDSFLRESQRLNTNGSAGMIRRVVAKDGFRLSDGTVLPYGAYLSVALRPTHYDDSNYENAATFDGFRFSRERAEHLAHHDPNDNQDIFKRHMVSTGVDHMPFGTGKHACPGRFFAATELKAMMAHLVINYDVEAEVEGVRPADKVFDERISPNADGKVRFRKRQ</sequence>
<evidence type="ECO:0000256" key="4">
    <source>
        <dbReference type="ARBA" id="ARBA00023002"/>
    </source>
</evidence>
<dbReference type="GO" id="GO:0004497">
    <property type="term" value="F:monooxygenase activity"/>
    <property type="evidence" value="ECO:0007669"/>
    <property type="project" value="UniProtKB-KW"/>
</dbReference>
<evidence type="ECO:0000256" key="7">
    <source>
        <dbReference type="PIRSR" id="PIRSR602403-1"/>
    </source>
</evidence>
<dbReference type="Pfam" id="PF00067">
    <property type="entry name" value="p450"/>
    <property type="match status" value="1"/>
</dbReference>
<evidence type="ECO:0000256" key="5">
    <source>
        <dbReference type="ARBA" id="ARBA00023004"/>
    </source>
</evidence>
<protein>
    <submittedName>
        <fullName evidence="9">Cytochrome P450</fullName>
    </submittedName>
</protein>
<evidence type="ECO:0000256" key="3">
    <source>
        <dbReference type="ARBA" id="ARBA00022723"/>
    </source>
</evidence>
<dbReference type="PRINTS" id="PR00465">
    <property type="entry name" value="EP450IV"/>
</dbReference>
<dbReference type="GO" id="GO:0020037">
    <property type="term" value="F:heme binding"/>
    <property type="evidence" value="ECO:0007669"/>
    <property type="project" value="InterPro"/>
</dbReference>
<dbReference type="CDD" id="cd11041">
    <property type="entry name" value="CYP503A1-like"/>
    <property type="match status" value="1"/>
</dbReference>
<dbReference type="EMBL" id="JARIHO010000004">
    <property type="protein sequence ID" value="KAJ7362958.1"/>
    <property type="molecule type" value="Genomic_DNA"/>
</dbReference>
<keyword evidence="3 7" id="KW-0479">Metal-binding</keyword>
<dbReference type="InterPro" id="IPR001128">
    <property type="entry name" value="Cyt_P450"/>
</dbReference>
<comment type="similarity">
    <text evidence="2 8">Belongs to the cytochrome P450 family.</text>
</comment>
<dbReference type="InterPro" id="IPR036396">
    <property type="entry name" value="Cyt_P450_sf"/>
</dbReference>
<evidence type="ECO:0000256" key="8">
    <source>
        <dbReference type="RuleBase" id="RU000461"/>
    </source>
</evidence>
<dbReference type="InterPro" id="IPR002403">
    <property type="entry name" value="Cyt_P450_E_grp-IV"/>
</dbReference>
<comment type="cofactor">
    <cofactor evidence="1 7">
        <name>heme</name>
        <dbReference type="ChEBI" id="CHEBI:30413"/>
    </cofactor>
</comment>
<dbReference type="PROSITE" id="PS00086">
    <property type="entry name" value="CYTOCHROME_P450"/>
    <property type="match status" value="1"/>
</dbReference>
<evidence type="ECO:0000313" key="10">
    <source>
        <dbReference type="Proteomes" id="UP001218218"/>
    </source>
</evidence>
<organism evidence="9 10">
    <name type="scientific">Mycena albidolilacea</name>
    <dbReference type="NCBI Taxonomy" id="1033008"/>
    <lineage>
        <taxon>Eukaryota</taxon>
        <taxon>Fungi</taxon>
        <taxon>Dikarya</taxon>
        <taxon>Basidiomycota</taxon>
        <taxon>Agaricomycotina</taxon>
        <taxon>Agaricomycetes</taxon>
        <taxon>Agaricomycetidae</taxon>
        <taxon>Agaricales</taxon>
        <taxon>Marasmiineae</taxon>
        <taxon>Mycenaceae</taxon>
        <taxon>Mycena</taxon>
    </lineage>
</organism>
<keyword evidence="4 8" id="KW-0560">Oxidoreductase</keyword>
<dbReference type="GO" id="GO:0005506">
    <property type="term" value="F:iron ion binding"/>
    <property type="evidence" value="ECO:0007669"/>
    <property type="project" value="InterPro"/>
</dbReference>
<name>A0AAD7AMU9_9AGAR</name>
<proteinExistence type="inferred from homology"/>
<accession>A0AAD7AMU9</accession>
<keyword evidence="6 8" id="KW-0503">Monooxygenase</keyword>
<reference evidence="9" key="1">
    <citation type="submission" date="2023-03" db="EMBL/GenBank/DDBJ databases">
        <title>Massive genome expansion in bonnet fungi (Mycena s.s.) driven by repeated elements and novel gene families across ecological guilds.</title>
        <authorList>
            <consortium name="Lawrence Berkeley National Laboratory"/>
            <person name="Harder C.B."/>
            <person name="Miyauchi S."/>
            <person name="Viragh M."/>
            <person name="Kuo A."/>
            <person name="Thoen E."/>
            <person name="Andreopoulos B."/>
            <person name="Lu D."/>
            <person name="Skrede I."/>
            <person name="Drula E."/>
            <person name="Henrissat B."/>
            <person name="Morin E."/>
            <person name="Kohler A."/>
            <person name="Barry K."/>
            <person name="LaButti K."/>
            <person name="Morin E."/>
            <person name="Salamov A."/>
            <person name="Lipzen A."/>
            <person name="Mereny Z."/>
            <person name="Hegedus B."/>
            <person name="Baldrian P."/>
            <person name="Stursova M."/>
            <person name="Weitz H."/>
            <person name="Taylor A."/>
            <person name="Grigoriev I.V."/>
            <person name="Nagy L.G."/>
            <person name="Martin F."/>
            <person name="Kauserud H."/>
        </authorList>
    </citation>
    <scope>NUCLEOTIDE SEQUENCE</scope>
    <source>
        <strain evidence="9">CBHHK002</strain>
    </source>
</reference>
<dbReference type="SUPFAM" id="SSF48264">
    <property type="entry name" value="Cytochrome P450"/>
    <property type="match status" value="1"/>
</dbReference>
<dbReference type="GO" id="GO:0016705">
    <property type="term" value="F:oxidoreductase activity, acting on paired donors, with incorporation or reduction of molecular oxygen"/>
    <property type="evidence" value="ECO:0007669"/>
    <property type="project" value="InterPro"/>
</dbReference>
<dbReference type="PANTHER" id="PTHR46206">
    <property type="entry name" value="CYTOCHROME P450"/>
    <property type="match status" value="1"/>
</dbReference>
<evidence type="ECO:0000256" key="2">
    <source>
        <dbReference type="ARBA" id="ARBA00010617"/>
    </source>
</evidence>
<evidence type="ECO:0000256" key="6">
    <source>
        <dbReference type="ARBA" id="ARBA00023033"/>
    </source>
</evidence>
<dbReference type="Gene3D" id="1.10.630.10">
    <property type="entry name" value="Cytochrome P450"/>
    <property type="match status" value="1"/>
</dbReference>
<dbReference type="PANTHER" id="PTHR46206:SF1">
    <property type="entry name" value="P450, PUTATIVE (EUROFUNG)-RELATED"/>
    <property type="match status" value="1"/>
</dbReference>
<dbReference type="AlphaFoldDB" id="A0AAD7AMU9"/>
<dbReference type="Proteomes" id="UP001218218">
    <property type="component" value="Unassembled WGS sequence"/>
</dbReference>
<dbReference type="InterPro" id="IPR017972">
    <property type="entry name" value="Cyt_P450_CS"/>
</dbReference>